<accession>A0A6C0LMZ3</accession>
<reference evidence="1" key="1">
    <citation type="journal article" date="2020" name="Nature">
        <title>Giant virus diversity and host interactions through global metagenomics.</title>
        <authorList>
            <person name="Schulz F."/>
            <person name="Roux S."/>
            <person name="Paez-Espino D."/>
            <person name="Jungbluth S."/>
            <person name="Walsh D.A."/>
            <person name="Denef V.J."/>
            <person name="McMahon K.D."/>
            <person name="Konstantinidis K.T."/>
            <person name="Eloe-Fadrosh E.A."/>
            <person name="Kyrpides N.C."/>
            <person name="Woyke T."/>
        </authorList>
    </citation>
    <scope>NUCLEOTIDE SEQUENCE</scope>
    <source>
        <strain evidence="1">GVMAG-M-3300027833-19</strain>
    </source>
</reference>
<proteinExistence type="predicted"/>
<protein>
    <submittedName>
        <fullName evidence="1">Uncharacterized protein</fullName>
    </submittedName>
</protein>
<evidence type="ECO:0000313" key="1">
    <source>
        <dbReference type="EMBL" id="QHU30632.1"/>
    </source>
</evidence>
<organism evidence="1">
    <name type="scientific">viral metagenome</name>
    <dbReference type="NCBI Taxonomy" id="1070528"/>
    <lineage>
        <taxon>unclassified sequences</taxon>
        <taxon>metagenomes</taxon>
        <taxon>organismal metagenomes</taxon>
    </lineage>
</organism>
<name>A0A6C0LMZ3_9ZZZZ</name>
<dbReference type="EMBL" id="MN740510">
    <property type="protein sequence ID" value="QHU30632.1"/>
    <property type="molecule type" value="Genomic_DNA"/>
</dbReference>
<sequence length="396" mass="42401">MSGSINFGAEDGSTFIIDKIDLTQPDVITQDILFNNTDTNGTVNNTLTNSLGGSCEFKNSSDVNILKLICSDGAVNLNGAIEGIIDSSAPVGSKGDLVIKATNDADTEDAILATISQPLSQFKVNAQVLPAQKETSTSDPSPYTYTLANMLGGNILRSCTNITQDNLISGTDLINGLPMPKNGSFFDLDITNTTLRNIANIFKFIAIQPNGNGVKASEFNAFIETSEIKTFRFRIPDISGSIYDVYHLSSHNRFADGVTRSFYNDAGTTVSGFDSFVNLFSTMGIVTNSTHTSNTFSNFNVTGVGAQNYGGNVQVEVVLKITAKTNIPNFMTIRLTKGAEIVGGPVTNITEDNPCGCICVSSIVDVPHGYVISPEYKLTSSAALTIYRIEFSLYVL</sequence>
<dbReference type="AlphaFoldDB" id="A0A6C0LMZ3"/>